<evidence type="ECO:0000256" key="1">
    <source>
        <dbReference type="SAM" id="Phobius"/>
    </source>
</evidence>
<dbReference type="RefSeq" id="WP_113635379.1">
    <property type="nucleotide sequence ID" value="NZ_QNUX01000007.1"/>
</dbReference>
<evidence type="ECO:0000259" key="2">
    <source>
        <dbReference type="Pfam" id="PF00535"/>
    </source>
</evidence>
<dbReference type="PANTHER" id="PTHR43685">
    <property type="entry name" value="GLYCOSYLTRANSFERASE"/>
    <property type="match status" value="1"/>
</dbReference>
<dbReference type="AlphaFoldDB" id="A0A366B084"/>
<dbReference type="InterPro" id="IPR029044">
    <property type="entry name" value="Nucleotide-diphossugar_trans"/>
</dbReference>
<dbReference type="InterPro" id="IPR050834">
    <property type="entry name" value="Glycosyltransf_2"/>
</dbReference>
<dbReference type="CDD" id="cd00761">
    <property type="entry name" value="Glyco_tranf_GTA_type"/>
    <property type="match status" value="1"/>
</dbReference>
<name>A0A366B084_9FLAO</name>
<feature type="domain" description="Glycosyltransferase 2-like" evidence="2">
    <location>
        <begin position="8"/>
        <end position="137"/>
    </location>
</feature>
<evidence type="ECO:0000313" key="3">
    <source>
        <dbReference type="EMBL" id="RBN50311.1"/>
    </source>
</evidence>
<reference evidence="3 4" key="1">
    <citation type="submission" date="2018-07" db="EMBL/GenBank/DDBJ databases">
        <title>Complete genome sequence of Flavobacterium psychrolimnae LMG 22018.</title>
        <authorList>
            <person name="Kim D.-U."/>
        </authorList>
    </citation>
    <scope>NUCLEOTIDE SEQUENCE [LARGE SCALE GENOMIC DNA]</scope>
    <source>
        <strain evidence="3 4">LMG 22018</strain>
    </source>
</reference>
<dbReference type="Pfam" id="PF00535">
    <property type="entry name" value="Glycos_transf_2"/>
    <property type="match status" value="1"/>
</dbReference>
<keyword evidence="1" id="KW-0472">Membrane</keyword>
<dbReference type="EMBL" id="QNUX01000007">
    <property type="protein sequence ID" value="RBN50311.1"/>
    <property type="molecule type" value="Genomic_DNA"/>
</dbReference>
<dbReference type="OrthoDB" id="597270at2"/>
<proteinExistence type="predicted"/>
<feature type="transmembrane region" description="Helical" evidence="1">
    <location>
        <begin position="285"/>
        <end position="306"/>
    </location>
</feature>
<dbReference type="Proteomes" id="UP000253676">
    <property type="component" value="Unassembled WGS sequence"/>
</dbReference>
<sequence length="317" mass="37320">MESKPKITIIIPVYNRAQLLSYTLNSILEQTFIDWECILIDDQSIDDSFLVLKAYQKKDPRFKVFRRPAELKKGANSCRNYGFLQAIGSYIKWFDSDDIMLPKHLEIAYHTILKNKLDFVVTDTLNFNHENGEIVNKPYKFDRKEAIITAENFALNQIGWITDDFLGSREIVEKIKFNEKIIDGDEYNFFIKLMQLPFNGNFIDEVLTYRRIHENSVTVKNKKNETNYLSIIATLKYQTAHDLVIYNNVWLIRWFLSGYMLYSFKLAGENESVPFWQPAFKLICIYYSFSKGCAFIVALVTAKYYNKGYNIMKYARK</sequence>
<dbReference type="PANTHER" id="PTHR43685:SF2">
    <property type="entry name" value="GLYCOSYLTRANSFERASE 2-LIKE DOMAIN-CONTAINING PROTEIN"/>
    <property type="match status" value="1"/>
</dbReference>
<gene>
    <name evidence="3" type="ORF">DR980_09360</name>
</gene>
<organism evidence="3 4">
    <name type="scientific">Flavobacterium psychrolimnae</name>
    <dbReference type="NCBI Taxonomy" id="249351"/>
    <lineage>
        <taxon>Bacteria</taxon>
        <taxon>Pseudomonadati</taxon>
        <taxon>Bacteroidota</taxon>
        <taxon>Flavobacteriia</taxon>
        <taxon>Flavobacteriales</taxon>
        <taxon>Flavobacteriaceae</taxon>
        <taxon>Flavobacterium</taxon>
    </lineage>
</organism>
<dbReference type="InterPro" id="IPR001173">
    <property type="entry name" value="Glyco_trans_2-like"/>
</dbReference>
<dbReference type="Gene3D" id="3.90.550.10">
    <property type="entry name" value="Spore Coat Polysaccharide Biosynthesis Protein SpsA, Chain A"/>
    <property type="match status" value="1"/>
</dbReference>
<keyword evidence="1" id="KW-0812">Transmembrane</keyword>
<dbReference type="SUPFAM" id="SSF53448">
    <property type="entry name" value="Nucleotide-diphospho-sugar transferases"/>
    <property type="match status" value="1"/>
</dbReference>
<keyword evidence="4" id="KW-1185">Reference proteome</keyword>
<protein>
    <recommendedName>
        <fullName evidence="2">Glycosyltransferase 2-like domain-containing protein</fullName>
    </recommendedName>
</protein>
<comment type="caution">
    <text evidence="3">The sequence shown here is derived from an EMBL/GenBank/DDBJ whole genome shotgun (WGS) entry which is preliminary data.</text>
</comment>
<evidence type="ECO:0000313" key="4">
    <source>
        <dbReference type="Proteomes" id="UP000253676"/>
    </source>
</evidence>
<keyword evidence="1" id="KW-1133">Transmembrane helix</keyword>
<accession>A0A366B084</accession>